<evidence type="ECO:0000259" key="10">
    <source>
        <dbReference type="PROSITE" id="PS50850"/>
    </source>
</evidence>
<feature type="transmembrane region" description="Helical" evidence="8">
    <location>
        <begin position="368"/>
        <end position="391"/>
    </location>
</feature>
<evidence type="ECO:0000256" key="4">
    <source>
        <dbReference type="ARBA" id="ARBA00022692"/>
    </source>
</evidence>
<dbReference type="InterPro" id="IPR050360">
    <property type="entry name" value="MFS_Sugar_Transporters"/>
</dbReference>
<reference evidence="12" key="1">
    <citation type="submission" date="2018-05" db="EMBL/GenBank/DDBJ databases">
        <title>Draft genome sequence of Stemphylium lycopersici strain CIDEFI 213.</title>
        <authorList>
            <person name="Medina R."/>
            <person name="Franco M.E.E."/>
            <person name="Lucentini C.G."/>
            <person name="Saparrat M.C.N."/>
            <person name="Balatti P.A."/>
        </authorList>
    </citation>
    <scope>NUCLEOTIDE SEQUENCE [LARGE SCALE GENOMIC DNA]</scope>
    <source>
        <strain evidence="12">CIDEFI 213</strain>
    </source>
</reference>
<dbReference type="GO" id="GO:0016020">
    <property type="term" value="C:membrane"/>
    <property type="evidence" value="ECO:0007669"/>
    <property type="project" value="UniProtKB-SubCell"/>
</dbReference>
<dbReference type="InterPro" id="IPR005828">
    <property type="entry name" value="MFS_sugar_transport-like"/>
</dbReference>
<comment type="subcellular location">
    <subcellularLocation>
        <location evidence="1">Membrane</location>
        <topology evidence="1">Multi-pass membrane protein</topology>
    </subcellularLocation>
</comment>
<feature type="transmembrane region" description="Helical" evidence="8">
    <location>
        <begin position="397"/>
        <end position="422"/>
    </location>
</feature>
<dbReference type="PROSITE" id="PS00217">
    <property type="entry name" value="SUGAR_TRANSPORT_2"/>
    <property type="match status" value="1"/>
</dbReference>
<feature type="transmembrane region" description="Helical" evidence="8">
    <location>
        <begin position="340"/>
        <end position="361"/>
    </location>
</feature>
<accession>A0A364ND41</accession>
<dbReference type="SMART" id="SM00066">
    <property type="entry name" value="GAL4"/>
    <property type="match status" value="1"/>
</dbReference>
<dbReference type="PROSITE" id="PS50048">
    <property type="entry name" value="ZN2_CY6_FUNGAL_2"/>
    <property type="match status" value="1"/>
</dbReference>
<dbReference type="InterPro" id="IPR036259">
    <property type="entry name" value="MFS_trans_sf"/>
</dbReference>
<sequence>MSTDKPVQQPMAMQVVAPNEEAQHAAEDEKSMSLFQAIKLYPKAVGWSVVLSSALIMEGYDLALLGSLYGSPEFNRKYGVFNPDTGKYGVRASWQSALSNGARAGEVIGLIINGFVSERYGYRKTMIGALISMTAFIFILFFAPNVQTLVIGEVFCGIPWGMFQTLTTQYASEVAPVRLRPILTTFVNMCWVMGQFIAAGVNRGCVQRPDQWAYRIPFAIQWVWPIPIMIGVFLAPESPWWHVRRGDKAGAKAALLRLTSPDKDPNFNADETIAMIEHTNEMEKNMSEGTRWSDLFKGTDLRRTEIVCFTWIAQTICGTNIMGYFAYFMQKAGLPTVQSFNMSMISLALGLVGTAGSWYLMQKFGRRTIHFSGGCTLFVILIIVGSCSFAGTQASNWAIGAVLILFVFVYDFTIGPVTYSIVSEMSSTRLKSKTIVLARALYNISNIVVNVLTNYQLGDANWAWGAKTAYFWAGEWIPGTREFSVDVTTRNVVPKACDACRRRKSKCDGQRPCGACSSANLACAFNAPRKQGGNRGSRATVLNELRANQEQDAMFDTQSNSHIASPDEGALVTRATDEPLAPSTYETCISIYENRVYRVVSLLHADVLRREVTHMNTSPISRQLIFAFCAYVLNFGDLSDDTGSLPSLTSSSVPDKFYINQALLCQSIVRVAQPDPRSVYISFFLYGAFAGQGDYRQAWFYLREATTLFMMLRNDFFDWYDEPTRSRLFWILVISERAHGVRRNRPITLQIGPLSPPVGEGELGLRYLTSIFRPLNESFFAVWNGCEQVCNKDWLLRLEHEVRTALPPLLEVSNEETANVRISQFWLQIKLWELFPRFGFLSTEAEHECLTFRYPILVGKDLVVLAMKLPIPSLSVHGVGMTEKVFDIACALADVLPFVPYTASQLELNPPDYLTQLMLLIAKLPGGSSKFVPLLLAKVKELLPELMKPMCEAMQMPMHMLNDPMSPDTRFRYEEEVGQGLYADLLAEPSQLLAPRWFINSPLRAADNSAEESPYQIDLVCFAATECFVPVGET</sequence>
<evidence type="ECO:0000256" key="5">
    <source>
        <dbReference type="ARBA" id="ARBA00022989"/>
    </source>
</evidence>
<dbReference type="GO" id="GO:0008270">
    <property type="term" value="F:zinc ion binding"/>
    <property type="evidence" value="ECO:0007669"/>
    <property type="project" value="InterPro"/>
</dbReference>
<dbReference type="Gene3D" id="1.20.1250.20">
    <property type="entry name" value="MFS general substrate transporter like domains"/>
    <property type="match status" value="1"/>
</dbReference>
<dbReference type="PROSITE" id="PS00463">
    <property type="entry name" value="ZN2_CY6_FUNGAL_1"/>
    <property type="match status" value="1"/>
</dbReference>
<evidence type="ECO:0000313" key="11">
    <source>
        <dbReference type="EMBL" id="RAR15117.1"/>
    </source>
</evidence>
<keyword evidence="4 8" id="KW-0812">Transmembrane</keyword>
<dbReference type="Gene3D" id="4.10.240.10">
    <property type="entry name" value="Zn(2)-C6 fungal-type DNA-binding domain"/>
    <property type="match status" value="1"/>
</dbReference>
<organism evidence="11 12">
    <name type="scientific">Stemphylium lycopersici</name>
    <name type="common">Tomato gray leaf spot disease fungus</name>
    <name type="synonym">Thyrospora lycopersici</name>
    <dbReference type="NCBI Taxonomy" id="183478"/>
    <lineage>
        <taxon>Eukaryota</taxon>
        <taxon>Fungi</taxon>
        <taxon>Dikarya</taxon>
        <taxon>Ascomycota</taxon>
        <taxon>Pezizomycotina</taxon>
        <taxon>Dothideomycetes</taxon>
        <taxon>Pleosporomycetidae</taxon>
        <taxon>Pleosporales</taxon>
        <taxon>Pleosporineae</taxon>
        <taxon>Pleosporaceae</taxon>
        <taxon>Stemphylium</taxon>
    </lineage>
</organism>
<dbReference type="EMBL" id="QGDH01000015">
    <property type="protein sequence ID" value="RAR15117.1"/>
    <property type="molecule type" value="Genomic_DNA"/>
</dbReference>
<dbReference type="FunFam" id="1.20.1250.20:FF:000078">
    <property type="entry name" value="MFS maltose transporter, putative"/>
    <property type="match status" value="1"/>
</dbReference>
<evidence type="ECO:0000313" key="12">
    <source>
        <dbReference type="Proteomes" id="UP000249619"/>
    </source>
</evidence>
<gene>
    <name evidence="11" type="ORF">DDE83_001554</name>
</gene>
<dbReference type="GO" id="GO:0005351">
    <property type="term" value="F:carbohydrate:proton symporter activity"/>
    <property type="evidence" value="ECO:0007669"/>
    <property type="project" value="TreeGrafter"/>
</dbReference>
<dbReference type="InterPro" id="IPR036864">
    <property type="entry name" value="Zn2-C6_fun-type_DNA-bd_sf"/>
</dbReference>
<dbReference type="InterPro" id="IPR003663">
    <property type="entry name" value="Sugar/inositol_transpt"/>
</dbReference>
<protein>
    <submittedName>
        <fullName evidence="11">MFS maltose permease</fullName>
    </submittedName>
</protein>
<dbReference type="PANTHER" id="PTHR48022">
    <property type="entry name" value="PLASTIDIC GLUCOSE TRANSPORTER 4"/>
    <property type="match status" value="1"/>
</dbReference>
<dbReference type="InterPro" id="IPR001138">
    <property type="entry name" value="Zn2Cys6_DnaBD"/>
</dbReference>
<dbReference type="Proteomes" id="UP000249619">
    <property type="component" value="Unassembled WGS sequence"/>
</dbReference>
<feature type="domain" description="Zn(2)-C6 fungal-type" evidence="9">
    <location>
        <begin position="496"/>
        <end position="525"/>
    </location>
</feature>
<feature type="transmembrane region" description="Helical" evidence="8">
    <location>
        <begin position="306"/>
        <end position="328"/>
    </location>
</feature>
<dbReference type="CDD" id="cd12148">
    <property type="entry name" value="fungal_TF_MHR"/>
    <property type="match status" value="1"/>
</dbReference>
<dbReference type="Pfam" id="PF00083">
    <property type="entry name" value="Sugar_tr"/>
    <property type="match status" value="1"/>
</dbReference>
<dbReference type="InterPro" id="IPR020846">
    <property type="entry name" value="MFS_dom"/>
</dbReference>
<dbReference type="CDD" id="cd00067">
    <property type="entry name" value="GAL4"/>
    <property type="match status" value="1"/>
</dbReference>
<keyword evidence="12" id="KW-1185">Reference proteome</keyword>
<dbReference type="SUPFAM" id="SSF103473">
    <property type="entry name" value="MFS general substrate transporter"/>
    <property type="match status" value="1"/>
</dbReference>
<dbReference type="PROSITE" id="PS50850">
    <property type="entry name" value="MFS"/>
    <property type="match status" value="1"/>
</dbReference>
<proteinExistence type="inferred from homology"/>
<dbReference type="Pfam" id="PF00172">
    <property type="entry name" value="Zn_clus"/>
    <property type="match status" value="1"/>
</dbReference>
<name>A0A364ND41_STELY</name>
<evidence type="ECO:0000256" key="8">
    <source>
        <dbReference type="SAM" id="Phobius"/>
    </source>
</evidence>
<dbReference type="NCBIfam" id="TIGR00879">
    <property type="entry name" value="SP"/>
    <property type="match status" value="1"/>
</dbReference>
<evidence type="ECO:0000256" key="7">
    <source>
        <dbReference type="ARBA" id="ARBA00023242"/>
    </source>
</evidence>
<comment type="caution">
    <text evidence="11">The sequence shown here is derived from an EMBL/GenBank/DDBJ whole genome shotgun (WGS) entry which is preliminary data.</text>
</comment>
<evidence type="ECO:0000256" key="6">
    <source>
        <dbReference type="ARBA" id="ARBA00023136"/>
    </source>
</evidence>
<keyword evidence="3" id="KW-0813">Transport</keyword>
<dbReference type="InterPro" id="IPR005829">
    <property type="entry name" value="Sugar_transporter_CS"/>
</dbReference>
<feature type="domain" description="Major facilitator superfamily (MFS) profile" evidence="10">
    <location>
        <begin position="47"/>
        <end position="491"/>
    </location>
</feature>
<dbReference type="SUPFAM" id="SSF57701">
    <property type="entry name" value="Zn2/Cys6 DNA-binding domain"/>
    <property type="match status" value="1"/>
</dbReference>
<evidence type="ECO:0000256" key="1">
    <source>
        <dbReference type="ARBA" id="ARBA00004141"/>
    </source>
</evidence>
<keyword evidence="7" id="KW-0539">Nucleus</keyword>
<dbReference type="PANTHER" id="PTHR48022:SF76">
    <property type="entry name" value="MALTOSE PERMEASE, PUTATIVE (AFU_ORTHOLOGUE AFUA_8G07240)-RELATED"/>
    <property type="match status" value="1"/>
</dbReference>
<dbReference type="GO" id="GO:0000981">
    <property type="term" value="F:DNA-binding transcription factor activity, RNA polymerase II-specific"/>
    <property type="evidence" value="ECO:0007669"/>
    <property type="project" value="InterPro"/>
</dbReference>
<evidence type="ECO:0000256" key="3">
    <source>
        <dbReference type="ARBA" id="ARBA00022448"/>
    </source>
</evidence>
<evidence type="ECO:0000256" key="2">
    <source>
        <dbReference type="ARBA" id="ARBA00010992"/>
    </source>
</evidence>
<dbReference type="AlphaFoldDB" id="A0A364ND41"/>
<comment type="similarity">
    <text evidence="2">Belongs to the major facilitator superfamily. Sugar transporter (TC 2.A.1.1) family.</text>
</comment>
<evidence type="ECO:0000259" key="9">
    <source>
        <dbReference type="PROSITE" id="PS50048"/>
    </source>
</evidence>
<keyword evidence="5 8" id="KW-1133">Transmembrane helix</keyword>
<keyword evidence="6 8" id="KW-0472">Membrane</keyword>
<feature type="transmembrane region" description="Helical" evidence="8">
    <location>
        <begin position="212"/>
        <end position="235"/>
    </location>
</feature>
<feature type="transmembrane region" description="Helical" evidence="8">
    <location>
        <begin position="125"/>
        <end position="143"/>
    </location>
</feature>